<organism evidence="2 3">
    <name type="scientific">Phyllobacterium phragmitis</name>
    <dbReference type="NCBI Taxonomy" id="2670329"/>
    <lineage>
        <taxon>Bacteria</taxon>
        <taxon>Pseudomonadati</taxon>
        <taxon>Pseudomonadota</taxon>
        <taxon>Alphaproteobacteria</taxon>
        <taxon>Hyphomicrobiales</taxon>
        <taxon>Phyllobacteriaceae</taxon>
        <taxon>Phyllobacterium</taxon>
    </lineage>
</organism>
<accession>A0ABQ0GU73</accession>
<dbReference type="PIRSF" id="PIRSF003113">
    <property type="entry name" value="BolA"/>
    <property type="match status" value="1"/>
</dbReference>
<dbReference type="PANTHER" id="PTHR46230:SF7">
    <property type="entry name" value="BOLA-LIKE PROTEIN 1"/>
    <property type="match status" value="1"/>
</dbReference>
<gene>
    <name evidence="2" type="ORF">PPNSA23_01610</name>
</gene>
<sequence>MSIPTTKQTIIEAKLRSAFAPQALEVINESHLHVGHHHHGSDHHGAFDGSGETHFRVRIVSEAFAGMDRVARHRAINALLKEELESGVHALALEPSAPGEATRRQR</sequence>
<dbReference type="Pfam" id="PF01722">
    <property type="entry name" value="BolA"/>
    <property type="match status" value="1"/>
</dbReference>
<dbReference type="Gene3D" id="3.30.300.90">
    <property type="entry name" value="BolA-like"/>
    <property type="match status" value="1"/>
</dbReference>
<dbReference type="Proteomes" id="UP001628091">
    <property type="component" value="Unassembled WGS sequence"/>
</dbReference>
<evidence type="ECO:0000313" key="3">
    <source>
        <dbReference type="Proteomes" id="UP001628091"/>
    </source>
</evidence>
<name>A0ABQ0GU73_9HYPH</name>
<protein>
    <submittedName>
        <fullName evidence="2">BolA family transcriptional regulator</fullName>
    </submittedName>
</protein>
<dbReference type="PANTHER" id="PTHR46230">
    <property type="match status" value="1"/>
</dbReference>
<dbReference type="InterPro" id="IPR002634">
    <property type="entry name" value="BolA"/>
</dbReference>
<evidence type="ECO:0000313" key="2">
    <source>
        <dbReference type="EMBL" id="GAB1580218.1"/>
    </source>
</evidence>
<proteinExistence type="inferred from homology"/>
<dbReference type="InterPro" id="IPR036065">
    <property type="entry name" value="BolA-like_sf"/>
</dbReference>
<comment type="similarity">
    <text evidence="1">Belongs to the BolA/IbaG family.</text>
</comment>
<dbReference type="EMBL" id="BAAFZP010000001">
    <property type="protein sequence ID" value="GAB1580218.1"/>
    <property type="molecule type" value="Genomic_DNA"/>
</dbReference>
<comment type="caution">
    <text evidence="2">The sequence shown here is derived from an EMBL/GenBank/DDBJ whole genome shotgun (WGS) entry which is preliminary data.</text>
</comment>
<evidence type="ECO:0000256" key="1">
    <source>
        <dbReference type="RuleBase" id="RU003860"/>
    </source>
</evidence>
<reference evidence="2 3" key="1">
    <citation type="submission" date="2024-10" db="EMBL/GenBank/DDBJ databases">
        <title>Isolation, draft genome sequencing and identification of Phyllobacterium sp. NSA23, isolated from leaf soil.</title>
        <authorList>
            <person name="Akita H."/>
        </authorList>
    </citation>
    <scope>NUCLEOTIDE SEQUENCE [LARGE SCALE GENOMIC DNA]</scope>
    <source>
        <strain evidence="2 3">NSA23</strain>
    </source>
</reference>
<keyword evidence="3" id="KW-1185">Reference proteome</keyword>
<dbReference type="RefSeq" id="WP_407863263.1">
    <property type="nucleotide sequence ID" value="NZ_BAAFZP010000001.1"/>
</dbReference>
<dbReference type="SUPFAM" id="SSF82657">
    <property type="entry name" value="BolA-like"/>
    <property type="match status" value="1"/>
</dbReference>